<comment type="caution">
    <text evidence="1">The sequence shown here is derived from an EMBL/GenBank/DDBJ whole genome shotgun (WGS) entry which is preliminary data.</text>
</comment>
<dbReference type="AlphaFoldDB" id="A0A3M7SNX5"/>
<organism evidence="1 2">
    <name type="scientific">Brachionus plicatilis</name>
    <name type="common">Marine rotifer</name>
    <name type="synonym">Brachionus muelleri</name>
    <dbReference type="NCBI Taxonomy" id="10195"/>
    <lineage>
        <taxon>Eukaryota</taxon>
        <taxon>Metazoa</taxon>
        <taxon>Spiralia</taxon>
        <taxon>Gnathifera</taxon>
        <taxon>Rotifera</taxon>
        <taxon>Eurotatoria</taxon>
        <taxon>Monogononta</taxon>
        <taxon>Pseudotrocha</taxon>
        <taxon>Ploima</taxon>
        <taxon>Brachionidae</taxon>
        <taxon>Brachionus</taxon>
    </lineage>
</organism>
<sequence length="80" mass="9511">MCEPKFYPVFRAFFYHHISRGDRKERSNGSRPKCLLELMSRNSLNMVIYQLDNAHLSSSKNKFIRIEMNEIKSTSRTLIK</sequence>
<keyword evidence="2" id="KW-1185">Reference proteome</keyword>
<gene>
    <name evidence="1" type="ORF">BpHYR1_015833</name>
</gene>
<dbReference type="Proteomes" id="UP000276133">
    <property type="component" value="Unassembled WGS sequence"/>
</dbReference>
<accession>A0A3M7SNX5</accession>
<dbReference type="EMBL" id="REGN01001046">
    <property type="protein sequence ID" value="RNA37436.1"/>
    <property type="molecule type" value="Genomic_DNA"/>
</dbReference>
<reference evidence="1 2" key="1">
    <citation type="journal article" date="2018" name="Sci. Rep.">
        <title>Genomic signatures of local adaptation to the degree of environmental predictability in rotifers.</title>
        <authorList>
            <person name="Franch-Gras L."/>
            <person name="Hahn C."/>
            <person name="Garcia-Roger E.M."/>
            <person name="Carmona M.J."/>
            <person name="Serra M."/>
            <person name="Gomez A."/>
        </authorList>
    </citation>
    <scope>NUCLEOTIDE SEQUENCE [LARGE SCALE GENOMIC DNA]</scope>
    <source>
        <strain evidence="1">HYR1</strain>
    </source>
</reference>
<evidence type="ECO:0000313" key="2">
    <source>
        <dbReference type="Proteomes" id="UP000276133"/>
    </source>
</evidence>
<proteinExistence type="predicted"/>
<protein>
    <submittedName>
        <fullName evidence="1">Uncharacterized protein</fullName>
    </submittedName>
</protein>
<name>A0A3M7SNX5_BRAPC</name>
<evidence type="ECO:0000313" key="1">
    <source>
        <dbReference type="EMBL" id="RNA37436.1"/>
    </source>
</evidence>